<evidence type="ECO:0000313" key="2">
    <source>
        <dbReference type="Proteomes" id="UP000701853"/>
    </source>
</evidence>
<dbReference type="Proteomes" id="UP000701853">
    <property type="component" value="Chromosome 6"/>
</dbReference>
<name>A0A8J5YYZ7_9ROSI</name>
<protein>
    <submittedName>
        <fullName evidence="1">Uncharacterized protein</fullName>
    </submittedName>
</protein>
<dbReference type="EMBL" id="JAHUZN010000006">
    <property type="protein sequence ID" value="KAG8490873.1"/>
    <property type="molecule type" value="Genomic_DNA"/>
</dbReference>
<reference evidence="1 2" key="1">
    <citation type="journal article" date="2021" name="bioRxiv">
        <title>The Gossypium anomalum genome as a resource for cotton improvement and evolutionary analysis of hybrid incompatibility.</title>
        <authorList>
            <person name="Grover C.E."/>
            <person name="Yuan D."/>
            <person name="Arick M.A."/>
            <person name="Miller E.R."/>
            <person name="Hu G."/>
            <person name="Peterson D.G."/>
            <person name="Wendel J.F."/>
            <person name="Udall J.A."/>
        </authorList>
    </citation>
    <scope>NUCLEOTIDE SEQUENCE [LARGE SCALE GENOMIC DNA]</scope>
    <source>
        <strain evidence="1">JFW-Udall</strain>
        <tissue evidence="1">Leaf</tissue>
    </source>
</reference>
<dbReference type="AlphaFoldDB" id="A0A8J5YYZ7"/>
<accession>A0A8J5YYZ7</accession>
<sequence>MNPTSFDLGPYGRTDEMTLGTWRPSVEISRVRPIFWCYSGLFQRLLAFSGC</sequence>
<gene>
    <name evidence="1" type="ORF">CXB51_014754</name>
</gene>
<organism evidence="1 2">
    <name type="scientific">Gossypium anomalum</name>
    <dbReference type="NCBI Taxonomy" id="47600"/>
    <lineage>
        <taxon>Eukaryota</taxon>
        <taxon>Viridiplantae</taxon>
        <taxon>Streptophyta</taxon>
        <taxon>Embryophyta</taxon>
        <taxon>Tracheophyta</taxon>
        <taxon>Spermatophyta</taxon>
        <taxon>Magnoliopsida</taxon>
        <taxon>eudicotyledons</taxon>
        <taxon>Gunneridae</taxon>
        <taxon>Pentapetalae</taxon>
        <taxon>rosids</taxon>
        <taxon>malvids</taxon>
        <taxon>Malvales</taxon>
        <taxon>Malvaceae</taxon>
        <taxon>Malvoideae</taxon>
        <taxon>Gossypium</taxon>
    </lineage>
</organism>
<comment type="caution">
    <text evidence="1">The sequence shown here is derived from an EMBL/GenBank/DDBJ whole genome shotgun (WGS) entry which is preliminary data.</text>
</comment>
<keyword evidence="2" id="KW-1185">Reference proteome</keyword>
<proteinExistence type="predicted"/>
<evidence type="ECO:0000313" key="1">
    <source>
        <dbReference type="EMBL" id="KAG8490873.1"/>
    </source>
</evidence>